<evidence type="ECO:0000256" key="4">
    <source>
        <dbReference type="ARBA" id="ARBA00023172"/>
    </source>
</evidence>
<dbReference type="InterPro" id="IPR004107">
    <property type="entry name" value="Integrase_SAM-like_N"/>
</dbReference>
<evidence type="ECO:0000256" key="2">
    <source>
        <dbReference type="ARBA" id="ARBA00022908"/>
    </source>
</evidence>
<dbReference type="Gene3D" id="1.10.443.10">
    <property type="entry name" value="Intergrase catalytic core"/>
    <property type="match status" value="1"/>
</dbReference>
<keyword evidence="9" id="KW-1185">Reference proteome</keyword>
<protein>
    <submittedName>
        <fullName evidence="8">Tyrosine-type recombinase/integrase</fullName>
    </submittedName>
</protein>
<keyword evidence="4" id="KW-0233">DNA recombination</keyword>
<feature type="domain" description="Core-binding (CB)" evidence="7">
    <location>
        <begin position="1"/>
        <end position="88"/>
    </location>
</feature>
<evidence type="ECO:0000313" key="9">
    <source>
        <dbReference type="Proteomes" id="UP001170683"/>
    </source>
</evidence>
<accession>A0ABT9D379</accession>
<reference evidence="8 9" key="1">
    <citation type="journal article" date="2023" name="Int. J. Syst. Evol. Microbiol.">
        <title>The observation of taxonomic boundaries for the 16SrII and 16SrXXV phytoplasmas using genome-based delimitation.</title>
        <authorList>
            <person name="Rodrigues Jardim B."/>
            <person name="Tran-Nguyen L.T.T."/>
            <person name="Gambley C."/>
            <person name="Al-Sadi A.M."/>
            <person name="Al-Subhi A.M."/>
            <person name="Foissac X."/>
            <person name="Salar P."/>
            <person name="Cai H."/>
            <person name="Yang J.Y."/>
            <person name="Davis R."/>
            <person name="Jones L."/>
            <person name="Rodoni B."/>
            <person name="Constable F.E."/>
        </authorList>
    </citation>
    <scope>NUCLEOTIDE SEQUENCE [LARGE SCALE GENOMIC DNA]</scope>
    <source>
        <strain evidence="8">BAWM-225</strain>
    </source>
</reference>
<dbReference type="PROSITE" id="PS51900">
    <property type="entry name" value="CB"/>
    <property type="match status" value="1"/>
</dbReference>
<feature type="domain" description="Tyr recombinase" evidence="6">
    <location>
        <begin position="109"/>
        <end position="296"/>
    </location>
</feature>
<evidence type="ECO:0000259" key="7">
    <source>
        <dbReference type="PROSITE" id="PS51900"/>
    </source>
</evidence>
<dbReference type="InterPro" id="IPR010998">
    <property type="entry name" value="Integrase_recombinase_N"/>
</dbReference>
<evidence type="ECO:0000256" key="3">
    <source>
        <dbReference type="ARBA" id="ARBA00023125"/>
    </source>
</evidence>
<evidence type="ECO:0000313" key="8">
    <source>
        <dbReference type="EMBL" id="MDO8063891.1"/>
    </source>
</evidence>
<dbReference type="RefSeq" id="WP_304514099.1">
    <property type="nucleotide sequence ID" value="NZ_JAOSIQ010000001.1"/>
</dbReference>
<dbReference type="EMBL" id="JAOSIQ010000001">
    <property type="protein sequence ID" value="MDO8063891.1"/>
    <property type="molecule type" value="Genomic_DNA"/>
</dbReference>
<dbReference type="PROSITE" id="PS51898">
    <property type="entry name" value="TYR_RECOMBINASE"/>
    <property type="match status" value="1"/>
</dbReference>
<gene>
    <name evidence="8" type="ORF">OC701_00175</name>
</gene>
<keyword evidence="2" id="KW-0229">DNA integration</keyword>
<dbReference type="PANTHER" id="PTHR30349">
    <property type="entry name" value="PHAGE INTEGRASE-RELATED"/>
    <property type="match status" value="1"/>
</dbReference>
<dbReference type="Gene3D" id="1.10.150.130">
    <property type="match status" value="1"/>
</dbReference>
<comment type="caution">
    <text evidence="8">The sequence shown here is derived from an EMBL/GenBank/DDBJ whole genome shotgun (WGS) entry which is preliminary data.</text>
</comment>
<dbReference type="Pfam" id="PF02899">
    <property type="entry name" value="Phage_int_SAM_1"/>
    <property type="match status" value="1"/>
</dbReference>
<dbReference type="PANTHER" id="PTHR30349:SF41">
    <property type="entry name" value="INTEGRASE_RECOMBINASE PROTEIN MJ0367-RELATED"/>
    <property type="match status" value="1"/>
</dbReference>
<sequence length="320" mass="38129">MDLKLIKDFQTFLKIERNYSLSTIVNYTSDLKEFILLCNRNKIDFNINELKNDNLSRLFLIHLTSKKNKNTTIKRKISALKTFYNFLKDKHNVQNNIFKSLPNIKTNHKIPKIIEPYHIKKLLHSININHSITNYRNYLIIDLLYSCGLRVKELVDLTINNINFLNNQILVNGKGSKDRYIPLHRKLADMLKSYIEHVRPKFINNKKKKQIFFLITNQHGNKITTRGISFIIQKIYSKNKYKGKISPHMFRHAFATVLLKNGADLRIVQELLGHNHLKTTQIYTYISDNELHKKFFYYNNIINKHNKENKRIIFIKEREK</sequence>
<evidence type="ECO:0000256" key="1">
    <source>
        <dbReference type="ARBA" id="ARBA00008857"/>
    </source>
</evidence>
<evidence type="ECO:0000256" key="5">
    <source>
        <dbReference type="PROSITE-ProRule" id="PRU01248"/>
    </source>
</evidence>
<evidence type="ECO:0000259" key="6">
    <source>
        <dbReference type="PROSITE" id="PS51898"/>
    </source>
</evidence>
<keyword evidence="3 5" id="KW-0238">DNA-binding</keyword>
<proteinExistence type="inferred from homology"/>
<dbReference type="InterPro" id="IPR013762">
    <property type="entry name" value="Integrase-like_cat_sf"/>
</dbReference>
<dbReference type="InterPro" id="IPR011010">
    <property type="entry name" value="DNA_brk_join_enz"/>
</dbReference>
<dbReference type="Pfam" id="PF00589">
    <property type="entry name" value="Phage_integrase"/>
    <property type="match status" value="1"/>
</dbReference>
<comment type="similarity">
    <text evidence="1">Belongs to the 'phage' integrase family.</text>
</comment>
<dbReference type="InterPro" id="IPR044068">
    <property type="entry name" value="CB"/>
</dbReference>
<dbReference type="InterPro" id="IPR050090">
    <property type="entry name" value="Tyrosine_recombinase_XerCD"/>
</dbReference>
<name>A0ABT9D379_9MOLU</name>
<dbReference type="SUPFAM" id="SSF56349">
    <property type="entry name" value="DNA breaking-rejoining enzymes"/>
    <property type="match status" value="1"/>
</dbReference>
<dbReference type="Proteomes" id="UP001170683">
    <property type="component" value="Unassembled WGS sequence"/>
</dbReference>
<organism evidence="8 9">
    <name type="scientific">Candidatus Phytoplasma bonamiae</name>
    <dbReference type="NCBI Taxonomy" id="2982626"/>
    <lineage>
        <taxon>Bacteria</taxon>
        <taxon>Bacillati</taxon>
        <taxon>Mycoplasmatota</taxon>
        <taxon>Mollicutes</taxon>
        <taxon>Acholeplasmatales</taxon>
        <taxon>Acholeplasmataceae</taxon>
        <taxon>Candidatus Phytoplasma</taxon>
        <taxon>16SrII (Peanut WB group)</taxon>
    </lineage>
</organism>
<dbReference type="InterPro" id="IPR002104">
    <property type="entry name" value="Integrase_catalytic"/>
</dbReference>